<reference evidence="3 4" key="1">
    <citation type="submission" date="2018-09" db="EMBL/GenBank/DDBJ databases">
        <title>Genome sequencing of strain 1JSPR-7.</title>
        <authorList>
            <person name="Heo J."/>
            <person name="Kim S.-J."/>
            <person name="Kwon S.-W."/>
        </authorList>
    </citation>
    <scope>NUCLEOTIDE SEQUENCE [LARGE SCALE GENOMIC DNA]</scope>
    <source>
        <strain evidence="3 4">1JSPR-7</strain>
    </source>
</reference>
<name>A0A387B7R4_9LACT</name>
<dbReference type="KEGG" id="lact:D7I46_01280"/>
<keyword evidence="2" id="KW-0812">Transmembrane</keyword>
<protein>
    <submittedName>
        <fullName evidence="3">Uncharacterized protein</fullName>
    </submittedName>
</protein>
<feature type="transmembrane region" description="Helical" evidence="2">
    <location>
        <begin position="27"/>
        <end position="45"/>
    </location>
</feature>
<dbReference type="RefSeq" id="WP_120771223.1">
    <property type="nucleotide sequence ID" value="NZ_CP032627.1"/>
</dbReference>
<gene>
    <name evidence="3" type="ORF">D7I46_01280</name>
</gene>
<evidence type="ECO:0000313" key="4">
    <source>
        <dbReference type="Proteomes" id="UP000269374"/>
    </source>
</evidence>
<evidence type="ECO:0000256" key="2">
    <source>
        <dbReference type="SAM" id="Phobius"/>
    </source>
</evidence>
<proteinExistence type="predicted"/>
<keyword evidence="2" id="KW-1133">Transmembrane helix</keyword>
<feature type="coiled-coil region" evidence="1">
    <location>
        <begin position="209"/>
        <end position="280"/>
    </location>
</feature>
<sequence>MALRETNDKDEQKIDFSHSDKKNARKLYGSIGGVLVLFLALGFTLRTPPKPVTPTLTKMNTSQVTAVGNIYYIGTSLSASKKMAQSLYYIDAPQTDGALSIKVTATLTAQNGNAVESKVYQAGAHIFAIEYKPQAKLPIISQSIAIKNLSIVSDEGTTNEAQAVSDPFVVKPNNKVKYQVPNYRHLITEELVYQINLYNKEIAKQGKTLTQATNKLNKDNQTIDAINAQNKTNLTEDQLNANQSQVDALTADVATQQANIAQAKAQQQTLQENLKKAINVQEAVKKATTDDAIAKALG</sequence>
<accession>A0A387B7R4</accession>
<dbReference type="AlphaFoldDB" id="A0A387B7R4"/>
<organism evidence="3 4">
    <name type="scientific">Lactococcus allomyrinae</name>
    <dbReference type="NCBI Taxonomy" id="2419773"/>
    <lineage>
        <taxon>Bacteria</taxon>
        <taxon>Bacillati</taxon>
        <taxon>Bacillota</taxon>
        <taxon>Bacilli</taxon>
        <taxon>Lactobacillales</taxon>
        <taxon>Streptococcaceae</taxon>
        <taxon>Lactococcus</taxon>
    </lineage>
</organism>
<keyword evidence="4" id="KW-1185">Reference proteome</keyword>
<dbReference type="EMBL" id="CP032627">
    <property type="protein sequence ID" value="AYF99834.1"/>
    <property type="molecule type" value="Genomic_DNA"/>
</dbReference>
<evidence type="ECO:0000256" key="1">
    <source>
        <dbReference type="SAM" id="Coils"/>
    </source>
</evidence>
<evidence type="ECO:0000313" key="3">
    <source>
        <dbReference type="EMBL" id="AYF99834.1"/>
    </source>
</evidence>
<dbReference type="Proteomes" id="UP000269374">
    <property type="component" value="Chromosome"/>
</dbReference>
<keyword evidence="2" id="KW-0472">Membrane</keyword>
<keyword evidence="1" id="KW-0175">Coiled coil</keyword>